<dbReference type="PANTHER" id="PTHR43895:SF32">
    <property type="entry name" value="SERINE_THREONINE-PROTEIN KINASE CHK1"/>
    <property type="match status" value="1"/>
</dbReference>
<evidence type="ECO:0000256" key="8">
    <source>
        <dbReference type="ARBA" id="ARBA00048679"/>
    </source>
</evidence>
<dbReference type="EC" id="2.7.11.1" evidence="1"/>
<dbReference type="InterPro" id="IPR017441">
    <property type="entry name" value="Protein_kinase_ATP_BS"/>
</dbReference>
<dbReference type="InterPro" id="IPR000719">
    <property type="entry name" value="Prot_kinase_dom"/>
</dbReference>
<dbReference type="InterPro" id="IPR008271">
    <property type="entry name" value="Ser/Thr_kinase_AS"/>
</dbReference>
<evidence type="ECO:0000256" key="6">
    <source>
        <dbReference type="ARBA" id="ARBA00022840"/>
    </source>
</evidence>
<dbReference type="GO" id="GO:0007165">
    <property type="term" value="P:signal transduction"/>
    <property type="evidence" value="ECO:0007669"/>
    <property type="project" value="TreeGrafter"/>
</dbReference>
<keyword evidence="6 9" id="KW-0067">ATP-binding</keyword>
<keyword evidence="4 9" id="KW-0547">Nucleotide-binding</keyword>
<dbReference type="PROSITE" id="PS00108">
    <property type="entry name" value="PROTEIN_KINASE_ST"/>
    <property type="match status" value="1"/>
</dbReference>
<feature type="binding site" evidence="9">
    <location>
        <position position="59"/>
    </location>
    <ligand>
        <name>ATP</name>
        <dbReference type="ChEBI" id="CHEBI:30616"/>
    </ligand>
</feature>
<evidence type="ECO:0000259" key="11">
    <source>
        <dbReference type="PROSITE" id="PS50011"/>
    </source>
</evidence>
<dbReference type="PROSITE" id="PS50011">
    <property type="entry name" value="PROTEIN_KINASE_DOM"/>
    <property type="match status" value="1"/>
</dbReference>
<dbReference type="GO" id="GO:0004674">
    <property type="term" value="F:protein serine/threonine kinase activity"/>
    <property type="evidence" value="ECO:0007669"/>
    <property type="project" value="UniProtKB-KW"/>
</dbReference>
<evidence type="ECO:0000256" key="9">
    <source>
        <dbReference type="PROSITE-ProRule" id="PRU10141"/>
    </source>
</evidence>
<reference evidence="12 13" key="1">
    <citation type="journal article" date="2015" name="Fungal Genet. Biol.">
        <title>Evolution of novel wood decay mechanisms in Agaricales revealed by the genome sequences of Fistulina hepatica and Cylindrobasidium torrendii.</title>
        <authorList>
            <person name="Floudas D."/>
            <person name="Held B.W."/>
            <person name="Riley R."/>
            <person name="Nagy L.G."/>
            <person name="Koehler G."/>
            <person name="Ransdell A.S."/>
            <person name="Younus H."/>
            <person name="Chow J."/>
            <person name="Chiniquy J."/>
            <person name="Lipzen A."/>
            <person name="Tritt A."/>
            <person name="Sun H."/>
            <person name="Haridas S."/>
            <person name="LaButti K."/>
            <person name="Ohm R.A."/>
            <person name="Kues U."/>
            <person name="Blanchette R.A."/>
            <person name="Grigoriev I.V."/>
            <person name="Minto R.E."/>
            <person name="Hibbett D.S."/>
        </authorList>
    </citation>
    <scope>NUCLEOTIDE SEQUENCE [LARGE SCALE GENOMIC DNA]</scope>
    <source>
        <strain evidence="12 13">FP15055 ss-10</strain>
    </source>
</reference>
<evidence type="ECO:0000256" key="2">
    <source>
        <dbReference type="ARBA" id="ARBA00022527"/>
    </source>
</evidence>
<evidence type="ECO:0000313" key="12">
    <source>
        <dbReference type="EMBL" id="KIY63605.1"/>
    </source>
</evidence>
<keyword evidence="13" id="KW-1185">Reference proteome</keyword>
<accession>A0A0D7B070</accession>
<feature type="domain" description="Protein kinase" evidence="11">
    <location>
        <begin position="26"/>
        <end position="297"/>
    </location>
</feature>
<keyword evidence="3" id="KW-0808">Transferase</keyword>
<evidence type="ECO:0000256" key="3">
    <source>
        <dbReference type="ARBA" id="ARBA00022679"/>
    </source>
</evidence>
<dbReference type="Pfam" id="PF00069">
    <property type="entry name" value="Pkinase"/>
    <property type="match status" value="1"/>
</dbReference>
<evidence type="ECO:0000256" key="4">
    <source>
        <dbReference type="ARBA" id="ARBA00022741"/>
    </source>
</evidence>
<dbReference type="Proteomes" id="UP000054007">
    <property type="component" value="Unassembled WGS sequence"/>
</dbReference>
<evidence type="ECO:0000313" key="13">
    <source>
        <dbReference type="Proteomes" id="UP000054007"/>
    </source>
</evidence>
<dbReference type="Gene3D" id="1.10.510.10">
    <property type="entry name" value="Transferase(Phosphotransferase) domain 1"/>
    <property type="match status" value="1"/>
</dbReference>
<evidence type="ECO:0000256" key="5">
    <source>
        <dbReference type="ARBA" id="ARBA00022777"/>
    </source>
</evidence>
<dbReference type="STRING" id="1314674.A0A0D7B070"/>
<dbReference type="PROSITE" id="PS00107">
    <property type="entry name" value="PROTEIN_KINASE_ATP"/>
    <property type="match status" value="1"/>
</dbReference>
<dbReference type="GO" id="GO:0005524">
    <property type="term" value="F:ATP binding"/>
    <property type="evidence" value="ECO:0007669"/>
    <property type="project" value="UniProtKB-UniRule"/>
</dbReference>
<dbReference type="AlphaFoldDB" id="A0A0D7B070"/>
<comment type="catalytic activity">
    <reaction evidence="8">
        <text>L-seryl-[protein] + ATP = O-phospho-L-seryl-[protein] + ADP + H(+)</text>
        <dbReference type="Rhea" id="RHEA:17989"/>
        <dbReference type="Rhea" id="RHEA-COMP:9863"/>
        <dbReference type="Rhea" id="RHEA-COMP:11604"/>
        <dbReference type="ChEBI" id="CHEBI:15378"/>
        <dbReference type="ChEBI" id="CHEBI:29999"/>
        <dbReference type="ChEBI" id="CHEBI:30616"/>
        <dbReference type="ChEBI" id="CHEBI:83421"/>
        <dbReference type="ChEBI" id="CHEBI:456216"/>
        <dbReference type="EC" id="2.7.11.1"/>
    </reaction>
</comment>
<name>A0A0D7B070_9AGAR</name>
<dbReference type="InterPro" id="IPR011009">
    <property type="entry name" value="Kinase-like_dom_sf"/>
</dbReference>
<evidence type="ECO:0000256" key="10">
    <source>
        <dbReference type="RuleBase" id="RU000304"/>
    </source>
</evidence>
<dbReference type="SMART" id="SM00220">
    <property type="entry name" value="S_TKc"/>
    <property type="match status" value="1"/>
</dbReference>
<comment type="catalytic activity">
    <reaction evidence="7">
        <text>L-threonyl-[protein] + ATP = O-phospho-L-threonyl-[protein] + ADP + H(+)</text>
        <dbReference type="Rhea" id="RHEA:46608"/>
        <dbReference type="Rhea" id="RHEA-COMP:11060"/>
        <dbReference type="Rhea" id="RHEA-COMP:11605"/>
        <dbReference type="ChEBI" id="CHEBI:15378"/>
        <dbReference type="ChEBI" id="CHEBI:30013"/>
        <dbReference type="ChEBI" id="CHEBI:30616"/>
        <dbReference type="ChEBI" id="CHEBI:61977"/>
        <dbReference type="ChEBI" id="CHEBI:456216"/>
        <dbReference type="EC" id="2.7.11.1"/>
    </reaction>
</comment>
<sequence>MAPKQPATESFPDFSGKLLCAGRLRLRLQECLGTGAYGKVYRSLDTLSPSDNPIYYAVKVLRVPKANSLDASLQDREFRHHKRVGEHPNIISFIDVVQEQEYIYVVLELCDGGDLFEAIVTNNVFYQRDDLIKSSFLQLIDAISYCHQNSVYHRDIKPENILCSQDGSSLYVADFGLSTDVPLSRDFRCGSVEYMSPDCIGRDFKFKGRAYSTRCNDIWALGVVLVNMITQRTPWNAARCDDDCFKAYLNDEDYFLRVLAISEGTNRILKRVFRVDPLTRISLSELRREITAIDSFFPPCADPAKLSPVLASTDSPRNSAALRRSFSSTPSVDIGCLTIDNEGCEMVVPLGVPNGFLTLPAAAHSGSSLASSVDSGGPITPETHPVHVETDVPDMEEGQDLGLALHVEVQVKPTRPVEVTMHKKVFFRRLIEKLKVSS</sequence>
<dbReference type="SUPFAM" id="SSF56112">
    <property type="entry name" value="Protein kinase-like (PK-like)"/>
    <property type="match status" value="1"/>
</dbReference>
<dbReference type="EMBL" id="KN880685">
    <property type="protein sequence ID" value="KIY63605.1"/>
    <property type="molecule type" value="Genomic_DNA"/>
</dbReference>
<evidence type="ECO:0000256" key="7">
    <source>
        <dbReference type="ARBA" id="ARBA00047899"/>
    </source>
</evidence>
<keyword evidence="5 12" id="KW-0418">Kinase</keyword>
<evidence type="ECO:0000256" key="1">
    <source>
        <dbReference type="ARBA" id="ARBA00012513"/>
    </source>
</evidence>
<organism evidence="12 13">
    <name type="scientific">Cylindrobasidium torrendii FP15055 ss-10</name>
    <dbReference type="NCBI Taxonomy" id="1314674"/>
    <lineage>
        <taxon>Eukaryota</taxon>
        <taxon>Fungi</taxon>
        <taxon>Dikarya</taxon>
        <taxon>Basidiomycota</taxon>
        <taxon>Agaricomycotina</taxon>
        <taxon>Agaricomycetes</taxon>
        <taxon>Agaricomycetidae</taxon>
        <taxon>Agaricales</taxon>
        <taxon>Marasmiineae</taxon>
        <taxon>Physalacriaceae</taxon>
        <taxon>Cylindrobasidium</taxon>
    </lineage>
</organism>
<proteinExistence type="inferred from homology"/>
<protein>
    <recommendedName>
        <fullName evidence="1">non-specific serine/threonine protein kinase</fullName>
        <ecNumber evidence="1">2.7.11.1</ecNumber>
    </recommendedName>
</protein>
<dbReference type="OrthoDB" id="541276at2759"/>
<dbReference type="PANTHER" id="PTHR43895">
    <property type="entry name" value="CALCIUM/CALMODULIN-DEPENDENT PROTEIN KINASE KINASE-RELATED"/>
    <property type="match status" value="1"/>
</dbReference>
<keyword evidence="2 10" id="KW-0723">Serine/threonine-protein kinase</keyword>
<comment type="similarity">
    <text evidence="10">Belongs to the protein kinase superfamily.</text>
</comment>
<gene>
    <name evidence="12" type="ORF">CYLTODRAFT_446514</name>
</gene>